<organism evidence="1 2">
    <name type="scientific">Vombatus ursinus</name>
    <name type="common">Common wombat</name>
    <dbReference type="NCBI Taxonomy" id="29139"/>
    <lineage>
        <taxon>Eukaryota</taxon>
        <taxon>Metazoa</taxon>
        <taxon>Chordata</taxon>
        <taxon>Craniata</taxon>
        <taxon>Vertebrata</taxon>
        <taxon>Euteleostomi</taxon>
        <taxon>Mammalia</taxon>
        <taxon>Metatheria</taxon>
        <taxon>Diprotodontia</taxon>
        <taxon>Vombatidae</taxon>
        <taxon>Vombatus</taxon>
    </lineage>
</organism>
<reference evidence="2" key="1">
    <citation type="submission" date="2018-12" db="EMBL/GenBank/DDBJ databases">
        <authorList>
            <person name="Yazar S."/>
        </authorList>
    </citation>
    <scope>NUCLEOTIDE SEQUENCE [LARGE SCALE GENOMIC DNA]</scope>
</reference>
<keyword evidence="2" id="KW-1185">Reference proteome</keyword>
<accession>A0A4X2M129</accession>
<dbReference type="Ensembl" id="ENSVURT00010035867.1">
    <property type="protein sequence ID" value="ENSVURP00010031489.1"/>
    <property type="gene ID" value="ENSVURG00010024081.1"/>
</dbReference>
<protein>
    <submittedName>
        <fullName evidence="1">Uncharacterized protein</fullName>
    </submittedName>
</protein>
<evidence type="ECO:0000313" key="1">
    <source>
        <dbReference type="Ensembl" id="ENSVURP00010031489.1"/>
    </source>
</evidence>
<reference evidence="1" key="2">
    <citation type="submission" date="2025-08" db="UniProtKB">
        <authorList>
            <consortium name="Ensembl"/>
        </authorList>
    </citation>
    <scope>IDENTIFICATION</scope>
</reference>
<proteinExistence type="predicted"/>
<dbReference type="GeneTree" id="ENSGT01150000287053"/>
<reference evidence="1" key="3">
    <citation type="submission" date="2025-09" db="UniProtKB">
        <authorList>
            <consortium name="Ensembl"/>
        </authorList>
    </citation>
    <scope>IDENTIFICATION</scope>
</reference>
<dbReference type="AlphaFoldDB" id="A0A4X2M129"/>
<evidence type="ECO:0000313" key="2">
    <source>
        <dbReference type="Proteomes" id="UP000314987"/>
    </source>
</evidence>
<dbReference type="Proteomes" id="UP000314987">
    <property type="component" value="Unassembled WGS sequence"/>
</dbReference>
<name>A0A4X2M129_VOMUR</name>
<dbReference type="OMA" id="ATCILEC"/>
<sequence length="65" mass="7791">MLTSRRRGSINLDTKKERFLTRKKRNTRLRSSTRLIRKQWTLRSCPKSRRFLSSMATCILECLFG</sequence>